<feature type="region of interest" description="Disordered" evidence="1">
    <location>
        <begin position="412"/>
        <end position="503"/>
    </location>
</feature>
<evidence type="ECO:0000313" key="2">
    <source>
        <dbReference type="EMBL" id="EAP75187.1"/>
    </source>
</evidence>
<reference evidence="2 3" key="1">
    <citation type="submission" date="2005-12" db="EMBL/GenBank/DDBJ databases">
        <authorList>
            <person name="Moran M.A."/>
            <person name="Ferriera S."/>
            <person name="Johnson J."/>
            <person name="Kravitz S."/>
            <person name="Halpern A."/>
            <person name="Remington K."/>
            <person name="Beeson K."/>
            <person name="Tran B."/>
            <person name="Rogers Y.-H."/>
            <person name="Friedman R."/>
            <person name="Venter J.C."/>
        </authorList>
    </citation>
    <scope>NUCLEOTIDE SEQUENCE [LARGE SCALE GENOMIC DNA]</scope>
    <source>
        <strain evidence="3">ATCC BAA-591 / DSM 15170 / ISM</strain>
    </source>
</reference>
<dbReference type="eggNOG" id="ENOG5031831">
    <property type="taxonomic scope" value="Bacteria"/>
</dbReference>
<feature type="region of interest" description="Disordered" evidence="1">
    <location>
        <begin position="546"/>
        <end position="569"/>
    </location>
</feature>
<dbReference type="HOGENOM" id="CLU_447509_0_0_5"/>
<feature type="compositionally biased region" description="Basic residues" evidence="1">
    <location>
        <begin position="443"/>
        <end position="458"/>
    </location>
</feature>
<feature type="compositionally biased region" description="Basic residues" evidence="1">
    <location>
        <begin position="490"/>
        <end position="501"/>
    </location>
</feature>
<feature type="compositionally biased region" description="Basic and acidic residues" evidence="1">
    <location>
        <begin position="433"/>
        <end position="442"/>
    </location>
</feature>
<sequence length="610" mass="69412">MGATGAEGTARDLADERRHDARNGAERRAAFGLAGLRDAAQQAARVGMARRGKDVLGRTGLDQLTGIHHRHLVGDPRHHAEIMGDQDHRHVHLFGEIDQEPQDLRLNGHIERRGRLVRDEKIRLAHQRQRDHHPLPQPTRELMGILPQPARRGGDADLFQQFNRPLARLGLADPAVQPQGLDQLIADRIGRVERGHRFLKDHRHAVAAQIAHHLGRGAAQIGLVKAHLVGLALDALRQKAHHRQRGERFARPAFAHDRQGLAPLEIEINTAHRMQDTAPRGDGQRQVAHTQKRLFGHGSAPSFGGGDVTQTVAHEIDRQHQKEQHRTGDQHQPGLEQHHVLALAHHQTPARGRRLHAQPEKAQRRFEQDRMGHLEGDHHDQVVEDIGHDLGQENARGRGTDHLRRRHVIAPAHLQGRGPHHHREPVPEQQPQHTDHHGERPAKDRHHRQRHENHRHREAHVDEKGHHRIDLAAEIARRDAHRGADDTGNQRRHRPDQKRHPRAIDQTAEVIAAQMVGAERMLPCAAKEYGRRHAFHQALRIGIMRRQHRREDRHQNQQANDAHAKDEALVPPRPCLEHFARGRPLDFRREGICHITAHISYSAYGGRARR</sequence>
<comment type="caution">
    <text evidence="2">The sequence shown here is derived from an EMBL/GenBank/DDBJ whole genome shotgun (WGS) entry which is preliminary data.</text>
</comment>
<proteinExistence type="predicted"/>
<dbReference type="EMBL" id="AALY01000004">
    <property type="protein sequence ID" value="EAP75187.1"/>
    <property type="molecule type" value="Genomic_DNA"/>
</dbReference>
<dbReference type="Proteomes" id="UP000005954">
    <property type="component" value="Unassembled WGS sequence"/>
</dbReference>
<organism evidence="2 3">
    <name type="scientific">Roseovarius nubinhibens (strain ATCC BAA-591 / DSM 15170 / ISM)</name>
    <dbReference type="NCBI Taxonomy" id="89187"/>
    <lineage>
        <taxon>Bacteria</taxon>
        <taxon>Pseudomonadati</taxon>
        <taxon>Pseudomonadota</taxon>
        <taxon>Alphaproteobacteria</taxon>
        <taxon>Rhodobacterales</taxon>
        <taxon>Roseobacteraceae</taxon>
        <taxon>Roseovarius</taxon>
    </lineage>
</organism>
<keyword evidence="3" id="KW-1185">Reference proteome</keyword>
<dbReference type="AlphaFoldDB" id="A3SRG4"/>
<name>A3SRG4_ROSNI</name>
<feature type="compositionally biased region" description="Basic and acidic residues" evidence="1">
    <location>
        <begin position="459"/>
        <end position="489"/>
    </location>
</feature>
<protein>
    <submittedName>
        <fullName evidence="2">Uncharacterized protein</fullName>
    </submittedName>
</protein>
<accession>A3SRG4</accession>
<dbReference type="AntiFam" id="ANF00095">
    <property type="entry name" value="Shadow ORF (opposite ABC transporters)"/>
</dbReference>
<evidence type="ECO:0000313" key="3">
    <source>
        <dbReference type="Proteomes" id="UP000005954"/>
    </source>
</evidence>
<gene>
    <name evidence="2" type="ORF">ISM_11385</name>
</gene>
<evidence type="ECO:0000256" key="1">
    <source>
        <dbReference type="SAM" id="MobiDB-lite"/>
    </source>
</evidence>